<dbReference type="EMBL" id="CP097505">
    <property type="protein sequence ID" value="URD91707.1"/>
    <property type="molecule type" value="Genomic_DNA"/>
</dbReference>
<proteinExistence type="predicted"/>
<sequence length="209" mass="22825">FYCFLPASAPPALSFRPRLSPHLSRRPPVPALRNSPPARQLRPSRRAWSPITGLRALPRRGSPLLLMASRCRRLALRRLSGLPLRRLFLPRFRLSVRFLGACLPLPVAATASRPFTSPLASQQFGRPLISHPLTGSPTSQSPFAGSQPALVGPPTTPLPFNRPPTQQTFTRPPVSRPVGLINLPAVCRTAILAIIFRSTILAAILRAPL</sequence>
<evidence type="ECO:0000313" key="3">
    <source>
        <dbReference type="Proteomes" id="UP001055439"/>
    </source>
</evidence>
<accession>A0A9E7FCK0</accession>
<reference evidence="2" key="1">
    <citation type="submission" date="2022-05" db="EMBL/GenBank/DDBJ databases">
        <title>The Musa troglodytarum L. genome provides insights into the mechanism of non-climacteric behaviour and enrichment of carotenoids.</title>
        <authorList>
            <person name="Wang J."/>
        </authorList>
    </citation>
    <scope>NUCLEOTIDE SEQUENCE</scope>
    <source>
        <tissue evidence="2">Leaf</tissue>
    </source>
</reference>
<evidence type="ECO:0000256" key="1">
    <source>
        <dbReference type="SAM" id="MobiDB-lite"/>
    </source>
</evidence>
<evidence type="ECO:0000313" key="2">
    <source>
        <dbReference type="EMBL" id="URD91707.1"/>
    </source>
</evidence>
<keyword evidence="3" id="KW-1185">Reference proteome</keyword>
<organism evidence="2 3">
    <name type="scientific">Musa troglodytarum</name>
    <name type="common">fe'i banana</name>
    <dbReference type="NCBI Taxonomy" id="320322"/>
    <lineage>
        <taxon>Eukaryota</taxon>
        <taxon>Viridiplantae</taxon>
        <taxon>Streptophyta</taxon>
        <taxon>Embryophyta</taxon>
        <taxon>Tracheophyta</taxon>
        <taxon>Spermatophyta</taxon>
        <taxon>Magnoliopsida</taxon>
        <taxon>Liliopsida</taxon>
        <taxon>Zingiberales</taxon>
        <taxon>Musaceae</taxon>
        <taxon>Musa</taxon>
    </lineage>
</organism>
<feature type="compositionally biased region" description="Polar residues" evidence="1">
    <location>
        <begin position="133"/>
        <end position="144"/>
    </location>
</feature>
<gene>
    <name evidence="2" type="ORF">MUK42_28641</name>
</gene>
<dbReference type="AlphaFoldDB" id="A0A9E7FCK0"/>
<dbReference type="Proteomes" id="UP001055439">
    <property type="component" value="Chromosome 3"/>
</dbReference>
<feature type="compositionally biased region" description="Low complexity" evidence="1">
    <location>
        <begin position="163"/>
        <end position="172"/>
    </location>
</feature>
<feature type="region of interest" description="Disordered" evidence="1">
    <location>
        <begin position="23"/>
        <end position="44"/>
    </location>
</feature>
<feature type="non-terminal residue" evidence="2">
    <location>
        <position position="1"/>
    </location>
</feature>
<name>A0A9E7FCK0_9LILI</name>
<protein>
    <submittedName>
        <fullName evidence="2">Uncharacterized protein</fullName>
    </submittedName>
</protein>
<feature type="region of interest" description="Disordered" evidence="1">
    <location>
        <begin position="130"/>
        <end position="172"/>
    </location>
</feature>